<gene>
    <name evidence="1" type="ORF">L207DRAFT_2780</name>
</gene>
<sequence length="176" mass="19790">MMWIIQGALLASRWIANCSRQPHSRPKIVLKVSMHPYPTSKMGLQQLLLSNQFLLFGRHKEASVMSMFGTVAHVTRLVSGLWSSIVLTAGHQGVRIVARKKSECTEALDFVSRRPCGNNTAVRMTSSRVFEWSILVQAVKEMDYSTLPSCLPSLPEMKVEGQFNDLYLATCFTTIR</sequence>
<dbReference type="Proteomes" id="UP000235786">
    <property type="component" value="Unassembled WGS sequence"/>
</dbReference>
<protein>
    <submittedName>
        <fullName evidence="1">Uncharacterized protein</fullName>
    </submittedName>
</protein>
<dbReference type="EMBL" id="KZ613937">
    <property type="protein sequence ID" value="PMD48240.1"/>
    <property type="molecule type" value="Genomic_DNA"/>
</dbReference>
<evidence type="ECO:0000313" key="2">
    <source>
        <dbReference type="Proteomes" id="UP000235786"/>
    </source>
</evidence>
<organism evidence="1 2">
    <name type="scientific">Hyaloscypha variabilis (strain UAMH 11265 / GT02V1 / F)</name>
    <name type="common">Meliniomyces variabilis</name>
    <dbReference type="NCBI Taxonomy" id="1149755"/>
    <lineage>
        <taxon>Eukaryota</taxon>
        <taxon>Fungi</taxon>
        <taxon>Dikarya</taxon>
        <taxon>Ascomycota</taxon>
        <taxon>Pezizomycotina</taxon>
        <taxon>Leotiomycetes</taxon>
        <taxon>Helotiales</taxon>
        <taxon>Hyaloscyphaceae</taxon>
        <taxon>Hyaloscypha</taxon>
        <taxon>Hyaloscypha variabilis</taxon>
    </lineage>
</organism>
<keyword evidence="2" id="KW-1185">Reference proteome</keyword>
<proteinExistence type="predicted"/>
<reference evidence="1 2" key="1">
    <citation type="submission" date="2016-04" db="EMBL/GenBank/DDBJ databases">
        <title>A degradative enzymes factory behind the ericoid mycorrhizal symbiosis.</title>
        <authorList>
            <consortium name="DOE Joint Genome Institute"/>
            <person name="Martino E."/>
            <person name="Morin E."/>
            <person name="Grelet G."/>
            <person name="Kuo A."/>
            <person name="Kohler A."/>
            <person name="Daghino S."/>
            <person name="Barry K."/>
            <person name="Choi C."/>
            <person name="Cichocki N."/>
            <person name="Clum A."/>
            <person name="Copeland A."/>
            <person name="Hainaut M."/>
            <person name="Haridas S."/>
            <person name="Labutti K."/>
            <person name="Lindquist E."/>
            <person name="Lipzen A."/>
            <person name="Khouja H.-R."/>
            <person name="Murat C."/>
            <person name="Ohm R."/>
            <person name="Olson A."/>
            <person name="Spatafora J."/>
            <person name="Veneault-Fourrey C."/>
            <person name="Henrissat B."/>
            <person name="Grigoriev I."/>
            <person name="Martin F."/>
            <person name="Perotto S."/>
        </authorList>
    </citation>
    <scope>NUCLEOTIDE SEQUENCE [LARGE SCALE GENOMIC DNA]</scope>
    <source>
        <strain evidence="1 2">F</strain>
    </source>
</reference>
<dbReference type="AlphaFoldDB" id="A0A2J6SBW3"/>
<accession>A0A2J6SBW3</accession>
<dbReference type="OrthoDB" id="3554834at2759"/>
<name>A0A2J6SBW3_HYAVF</name>
<evidence type="ECO:0000313" key="1">
    <source>
        <dbReference type="EMBL" id="PMD48240.1"/>
    </source>
</evidence>